<accession>A0A0R0M5N0</accession>
<proteinExistence type="predicted"/>
<keyword evidence="2" id="KW-1185">Reference proteome</keyword>
<reference evidence="1 2" key="1">
    <citation type="submission" date="2015-07" db="EMBL/GenBank/DDBJ databases">
        <title>The genome of Pseudoloma neurophilia, a relevant intracellular parasite of the zebrafish.</title>
        <authorList>
            <person name="Ndikumana S."/>
            <person name="Pelin A."/>
            <person name="Sanders J."/>
            <person name="Corradi N."/>
        </authorList>
    </citation>
    <scope>NUCLEOTIDE SEQUENCE [LARGE SCALE GENOMIC DNA]</scope>
    <source>
        <strain evidence="1 2">MK1</strain>
    </source>
</reference>
<evidence type="ECO:0000313" key="1">
    <source>
        <dbReference type="EMBL" id="KRH94224.1"/>
    </source>
</evidence>
<gene>
    <name evidence="1" type="ORF">M153_3330004408</name>
</gene>
<dbReference type="EMBL" id="LGUB01000113">
    <property type="protein sequence ID" value="KRH94224.1"/>
    <property type="molecule type" value="Genomic_DNA"/>
</dbReference>
<comment type="caution">
    <text evidence="1">The sequence shown here is derived from an EMBL/GenBank/DDBJ whole genome shotgun (WGS) entry which is preliminary data.</text>
</comment>
<organism evidence="1 2">
    <name type="scientific">Pseudoloma neurophilia</name>
    <dbReference type="NCBI Taxonomy" id="146866"/>
    <lineage>
        <taxon>Eukaryota</taxon>
        <taxon>Fungi</taxon>
        <taxon>Fungi incertae sedis</taxon>
        <taxon>Microsporidia</taxon>
        <taxon>Pseudoloma</taxon>
    </lineage>
</organism>
<protein>
    <submittedName>
        <fullName evidence="1">Uncharacterized protein</fullName>
    </submittedName>
</protein>
<dbReference type="Proteomes" id="UP000051530">
    <property type="component" value="Unassembled WGS sequence"/>
</dbReference>
<evidence type="ECO:0000313" key="2">
    <source>
        <dbReference type="Proteomes" id="UP000051530"/>
    </source>
</evidence>
<sequence>MAPNVALKGSNRKDVLDFADKYKREFRERKLPKYKKGDSVLIQNTSKTGKMDDEFSRDGTVEKVGDNNTYLVKIGDGKFLRRHGSQLRIWPGMLALSSHRIKLNSLSLSLTPRSLW</sequence>
<name>A0A0R0M5N0_9MICR</name>
<dbReference type="VEuPathDB" id="MicrosporidiaDB:M153_3330004408"/>
<dbReference type="AlphaFoldDB" id="A0A0R0M5N0"/>